<keyword evidence="1" id="KW-0175">Coiled coil</keyword>
<sequence>MYKKSITAADLFLAILAVLLISVSFYQTWLGLQQIFGGSSFVIALVLSLILLFLLWQIRIAKTIGNATASLGWIYFFFASFCFIANFNALYTRFMKTDIYKTELREINEQYNFLEADIKKKLNYSITDEKARQAIVSKTQQLTKQITDKGTPGFGNKALQLTGEIEKMLGQKLTLLTVYRGDYEDLSRRMEVQIIDMMDQLSPAEKTLKNDVEDAKLHWNRQIEKLLQMSKEQIDDLAQGEIDKSLQQYNDLVNRAKSVLGEEKIKTELVHSKTQEVGKIGYAFDHAIKNFGMFQFVVLAGCVLLDFGIMFIILLIPADERDKIGKGSILNTRKGKTLITK</sequence>
<dbReference type="AlphaFoldDB" id="A0A4R0MIS2"/>
<evidence type="ECO:0000256" key="2">
    <source>
        <dbReference type="SAM" id="Phobius"/>
    </source>
</evidence>
<proteinExistence type="predicted"/>
<feature type="transmembrane region" description="Helical" evidence="2">
    <location>
        <begin position="68"/>
        <end position="91"/>
    </location>
</feature>
<feature type="coiled-coil region" evidence="1">
    <location>
        <begin position="97"/>
        <end position="124"/>
    </location>
</feature>
<dbReference type="OrthoDB" id="952173at2"/>
<name>A0A4R0MIS2_9SPHI</name>
<feature type="transmembrane region" description="Helical" evidence="2">
    <location>
        <begin position="12"/>
        <end position="29"/>
    </location>
</feature>
<keyword evidence="2" id="KW-0812">Transmembrane</keyword>
<gene>
    <name evidence="3" type="ORF">EZ428_23845</name>
</gene>
<keyword evidence="2" id="KW-1133">Transmembrane helix</keyword>
<keyword evidence="2" id="KW-0472">Membrane</keyword>
<evidence type="ECO:0000313" key="3">
    <source>
        <dbReference type="EMBL" id="TCC86499.1"/>
    </source>
</evidence>
<dbReference type="Proteomes" id="UP000292884">
    <property type="component" value="Unassembled WGS sequence"/>
</dbReference>
<keyword evidence="4" id="KW-1185">Reference proteome</keyword>
<comment type="caution">
    <text evidence="3">The sequence shown here is derived from an EMBL/GenBank/DDBJ whole genome shotgun (WGS) entry which is preliminary data.</text>
</comment>
<reference evidence="3 4" key="1">
    <citation type="submission" date="2019-02" db="EMBL/GenBank/DDBJ databases">
        <title>Pedobacter sp. RP-1-13 sp. nov., isolated from Arctic soil.</title>
        <authorList>
            <person name="Dahal R.H."/>
        </authorList>
    </citation>
    <scope>NUCLEOTIDE SEQUENCE [LARGE SCALE GENOMIC DNA]</scope>
    <source>
        <strain evidence="3 4">RP-1-13</strain>
    </source>
</reference>
<dbReference type="EMBL" id="SJSK01000010">
    <property type="protein sequence ID" value="TCC86499.1"/>
    <property type="molecule type" value="Genomic_DNA"/>
</dbReference>
<accession>A0A4R0MIS2</accession>
<evidence type="ECO:0000256" key="1">
    <source>
        <dbReference type="SAM" id="Coils"/>
    </source>
</evidence>
<protein>
    <recommendedName>
        <fullName evidence="5">DUF4407 domain-containing protein</fullName>
    </recommendedName>
</protein>
<feature type="transmembrane region" description="Helical" evidence="2">
    <location>
        <begin position="35"/>
        <end position="56"/>
    </location>
</feature>
<evidence type="ECO:0000313" key="4">
    <source>
        <dbReference type="Proteomes" id="UP000292884"/>
    </source>
</evidence>
<feature type="transmembrane region" description="Helical" evidence="2">
    <location>
        <begin position="293"/>
        <end position="316"/>
    </location>
</feature>
<dbReference type="RefSeq" id="WP_131555845.1">
    <property type="nucleotide sequence ID" value="NZ_SJSK01000010.1"/>
</dbReference>
<organism evidence="3 4">
    <name type="scientific">Pedobacter frigiditerrae</name>
    <dbReference type="NCBI Taxonomy" id="2530452"/>
    <lineage>
        <taxon>Bacteria</taxon>
        <taxon>Pseudomonadati</taxon>
        <taxon>Bacteroidota</taxon>
        <taxon>Sphingobacteriia</taxon>
        <taxon>Sphingobacteriales</taxon>
        <taxon>Sphingobacteriaceae</taxon>
        <taxon>Pedobacter</taxon>
    </lineage>
</organism>
<evidence type="ECO:0008006" key="5">
    <source>
        <dbReference type="Google" id="ProtNLM"/>
    </source>
</evidence>